<accession>A0A7W7MSP0</accession>
<dbReference type="RefSeq" id="WP_184996092.1">
    <property type="nucleotide sequence ID" value="NZ_BOMK01000025.1"/>
</dbReference>
<sequence length="58" mass="5866">MRLAAAVGVGALVLAGVRRQGRRDAEGCRNPVVSKPADNGIAALPAAKDIIDLSGKKA</sequence>
<evidence type="ECO:0000313" key="2">
    <source>
        <dbReference type="Proteomes" id="UP000578112"/>
    </source>
</evidence>
<protein>
    <submittedName>
        <fullName evidence="1">Uncharacterized protein</fullName>
    </submittedName>
</protein>
<dbReference type="AlphaFoldDB" id="A0A7W7MSP0"/>
<comment type="caution">
    <text evidence="1">The sequence shown here is derived from an EMBL/GenBank/DDBJ whole genome shotgun (WGS) entry which is preliminary data.</text>
</comment>
<gene>
    <name evidence="1" type="ORF">BJ971_005518</name>
</gene>
<keyword evidence="2" id="KW-1185">Reference proteome</keyword>
<evidence type="ECO:0000313" key="1">
    <source>
        <dbReference type="EMBL" id="MBB4764962.1"/>
    </source>
</evidence>
<organism evidence="1 2">
    <name type="scientific">Actinoplanes digitatis</name>
    <dbReference type="NCBI Taxonomy" id="1868"/>
    <lineage>
        <taxon>Bacteria</taxon>
        <taxon>Bacillati</taxon>
        <taxon>Actinomycetota</taxon>
        <taxon>Actinomycetes</taxon>
        <taxon>Micromonosporales</taxon>
        <taxon>Micromonosporaceae</taxon>
        <taxon>Actinoplanes</taxon>
    </lineage>
</organism>
<dbReference type="Proteomes" id="UP000578112">
    <property type="component" value="Unassembled WGS sequence"/>
</dbReference>
<reference evidence="1 2" key="1">
    <citation type="submission" date="2020-08" db="EMBL/GenBank/DDBJ databases">
        <title>Sequencing the genomes of 1000 actinobacteria strains.</title>
        <authorList>
            <person name="Klenk H.-P."/>
        </authorList>
    </citation>
    <scope>NUCLEOTIDE SEQUENCE [LARGE SCALE GENOMIC DNA]</scope>
    <source>
        <strain evidence="1 2">DSM 43149</strain>
    </source>
</reference>
<proteinExistence type="predicted"/>
<dbReference type="EMBL" id="JACHNH010000001">
    <property type="protein sequence ID" value="MBB4764962.1"/>
    <property type="molecule type" value="Genomic_DNA"/>
</dbReference>
<name>A0A7W7MSP0_9ACTN</name>